<dbReference type="EMBL" id="AHMT02000027">
    <property type="protein sequence ID" value="EQA62827.1"/>
    <property type="molecule type" value="Genomic_DNA"/>
</dbReference>
<dbReference type="AlphaFoldDB" id="V6I0L8"/>
<feature type="region of interest" description="Disordered" evidence="1">
    <location>
        <begin position="14"/>
        <end position="109"/>
    </location>
</feature>
<comment type="caution">
    <text evidence="2">The sequence shown here is derived from an EMBL/GenBank/DDBJ whole genome shotgun (WGS) entry which is preliminary data.</text>
</comment>
<sequence>MRGKIRIKTVHKITNVDDEQNVDDQKQRGKSRNVSGVKTQKRKSNRFQEKKSEQEKKFQNETDTRTERKQIVRQTDRKKEQQTRKKRKIFRSGISKPPNQITAKQKTGRKIQIPPDFFVVPTCILLSFEMSEIPNRLEWR</sequence>
<name>V6I0L8_9LEPT</name>
<reference evidence="2" key="1">
    <citation type="submission" date="2013-05" db="EMBL/GenBank/DDBJ databases">
        <authorList>
            <person name="Harkins D.M."/>
            <person name="Durkin A.S."/>
            <person name="Brinkac L.M."/>
            <person name="Haft D.H."/>
            <person name="Selengut J.D."/>
            <person name="Sanka R."/>
            <person name="DePew J."/>
            <person name="Purushe J."/>
            <person name="Hartskeerl R.A."/>
            <person name="Ahmed A."/>
            <person name="van der Linden H."/>
            <person name="Goris M.G.A."/>
            <person name="Vinetz J.M."/>
            <person name="Sutton G.G."/>
            <person name="Nierman W.C."/>
            <person name="Fouts D.E."/>
        </authorList>
    </citation>
    <scope>NUCLEOTIDE SEQUENCE [LARGE SCALE GENOMIC DNA]</scope>
    <source>
        <strain evidence="2">L 60</strain>
    </source>
</reference>
<keyword evidence="3" id="KW-1185">Reference proteome</keyword>
<proteinExistence type="predicted"/>
<accession>V6I0L8</accession>
<organism evidence="2 3">
    <name type="scientific">Leptospira alexanderi serovar Manhao 3 str. L 60</name>
    <dbReference type="NCBI Taxonomy" id="1049759"/>
    <lineage>
        <taxon>Bacteria</taxon>
        <taxon>Pseudomonadati</taxon>
        <taxon>Spirochaetota</taxon>
        <taxon>Spirochaetia</taxon>
        <taxon>Leptospirales</taxon>
        <taxon>Leptospiraceae</taxon>
        <taxon>Leptospira</taxon>
    </lineage>
</organism>
<evidence type="ECO:0000313" key="2">
    <source>
        <dbReference type="EMBL" id="EQA62827.1"/>
    </source>
</evidence>
<dbReference type="Proteomes" id="UP000018747">
    <property type="component" value="Unassembled WGS sequence"/>
</dbReference>
<protein>
    <submittedName>
        <fullName evidence="2">Uncharacterized protein</fullName>
    </submittedName>
</protein>
<evidence type="ECO:0000256" key="1">
    <source>
        <dbReference type="SAM" id="MobiDB-lite"/>
    </source>
</evidence>
<evidence type="ECO:0000313" key="3">
    <source>
        <dbReference type="Proteomes" id="UP000018747"/>
    </source>
</evidence>
<feature type="compositionally biased region" description="Basic and acidic residues" evidence="1">
    <location>
        <begin position="46"/>
        <end position="83"/>
    </location>
</feature>
<gene>
    <name evidence="2" type="ORF">LEP1GSC062_1032</name>
</gene>